<organism evidence="1 2">
    <name type="scientific">Trifolium pratense</name>
    <name type="common">Red clover</name>
    <dbReference type="NCBI Taxonomy" id="57577"/>
    <lineage>
        <taxon>Eukaryota</taxon>
        <taxon>Viridiplantae</taxon>
        <taxon>Streptophyta</taxon>
        <taxon>Embryophyta</taxon>
        <taxon>Tracheophyta</taxon>
        <taxon>Spermatophyta</taxon>
        <taxon>Magnoliopsida</taxon>
        <taxon>eudicotyledons</taxon>
        <taxon>Gunneridae</taxon>
        <taxon>Pentapetalae</taxon>
        <taxon>rosids</taxon>
        <taxon>fabids</taxon>
        <taxon>Fabales</taxon>
        <taxon>Fabaceae</taxon>
        <taxon>Papilionoideae</taxon>
        <taxon>50 kb inversion clade</taxon>
        <taxon>NPAAA clade</taxon>
        <taxon>Hologalegina</taxon>
        <taxon>IRL clade</taxon>
        <taxon>Trifolieae</taxon>
        <taxon>Trifolium</taxon>
    </lineage>
</organism>
<comment type="caution">
    <text evidence="1">The sequence shown here is derived from an EMBL/GenBank/DDBJ whole genome shotgun (WGS) entry which is preliminary data.</text>
</comment>
<sequence>MVEVHLEEFQEMANLVQGAGQDVLSDPHRELRLDIEGMSYEDLLALGERIGNVNTGASEEIITSQLKTKLYTPNFLSIDLNELPPEDHESDTCIICQDEFKYRDNIGTIQCGHEFHADCISEWLRLKNECPICKLEGVTKKD</sequence>
<reference evidence="1" key="1">
    <citation type="submission" date="2023-10" db="EMBL/GenBank/DDBJ databases">
        <authorList>
            <person name="Rodriguez Cubillos JULIANA M."/>
            <person name="De Vega J."/>
        </authorList>
    </citation>
    <scope>NUCLEOTIDE SEQUENCE</scope>
</reference>
<dbReference type="Proteomes" id="UP001177021">
    <property type="component" value="Unassembled WGS sequence"/>
</dbReference>
<protein>
    <submittedName>
        <fullName evidence="1">Uncharacterized protein</fullName>
    </submittedName>
</protein>
<proteinExistence type="predicted"/>
<evidence type="ECO:0000313" key="2">
    <source>
        <dbReference type="Proteomes" id="UP001177021"/>
    </source>
</evidence>
<name>A0ACB0KR23_TRIPR</name>
<gene>
    <name evidence="1" type="ORF">MILVUS5_LOCUS25750</name>
</gene>
<keyword evidence="2" id="KW-1185">Reference proteome</keyword>
<dbReference type="EMBL" id="CASHSV030000311">
    <property type="protein sequence ID" value="CAJ2659632.1"/>
    <property type="molecule type" value="Genomic_DNA"/>
</dbReference>
<evidence type="ECO:0000313" key="1">
    <source>
        <dbReference type="EMBL" id="CAJ2659632.1"/>
    </source>
</evidence>
<accession>A0ACB0KR23</accession>